<dbReference type="InterPro" id="IPR015590">
    <property type="entry name" value="Aldehyde_DH_dom"/>
</dbReference>
<dbReference type="AlphaFoldDB" id="A0AAV1W8P6"/>
<evidence type="ECO:0000313" key="5">
    <source>
        <dbReference type="Proteomes" id="UP001497480"/>
    </source>
</evidence>
<dbReference type="SUPFAM" id="SSF53720">
    <property type="entry name" value="ALDH-like"/>
    <property type="match status" value="1"/>
</dbReference>
<dbReference type="GO" id="GO:0006081">
    <property type="term" value="P:aldehyde metabolic process"/>
    <property type="evidence" value="ECO:0007669"/>
    <property type="project" value="InterPro"/>
</dbReference>
<dbReference type="PANTHER" id="PTHR43570:SF23">
    <property type="entry name" value="ALDEHYDE DEHYDROGENASE"/>
    <property type="match status" value="1"/>
</dbReference>
<dbReference type="InterPro" id="IPR016161">
    <property type="entry name" value="Ald_DH/histidinol_DH"/>
</dbReference>
<dbReference type="Pfam" id="PF00171">
    <property type="entry name" value="Aldedh"/>
    <property type="match status" value="1"/>
</dbReference>
<sequence length="191" mass="20986">MSSEVSMKVFDGEEASLLVKDLRESFGSGRTRSYEWRVSQVKALLKMLVDDEQEIVDAIRSDLSRPLFEIVVYEIGFLKNSCEVALKELKQWVKPEKVKTPISTFPSSAEIVPEPLGVALIISPWNYPFVLSLDPVIGALAAGNAVVLKPSEISPASSSLLAKLLGKYMDNSCIRVVEGAVDETTALLQQK</sequence>
<evidence type="ECO:0000259" key="3">
    <source>
        <dbReference type="Pfam" id="PF00171"/>
    </source>
</evidence>
<evidence type="ECO:0000256" key="2">
    <source>
        <dbReference type="ARBA" id="ARBA00023002"/>
    </source>
</evidence>
<dbReference type="EMBL" id="CAXHTB010000004">
    <property type="protein sequence ID" value="CAL0305508.1"/>
    <property type="molecule type" value="Genomic_DNA"/>
</dbReference>
<dbReference type="GO" id="GO:0004029">
    <property type="term" value="F:aldehyde dehydrogenase (NAD+) activity"/>
    <property type="evidence" value="ECO:0007669"/>
    <property type="project" value="TreeGrafter"/>
</dbReference>
<keyword evidence="5" id="KW-1185">Reference proteome</keyword>
<protein>
    <recommendedName>
        <fullName evidence="3">Aldehyde dehydrogenase domain-containing protein</fullName>
    </recommendedName>
</protein>
<feature type="domain" description="Aldehyde dehydrogenase" evidence="3">
    <location>
        <begin position="12"/>
        <end position="188"/>
    </location>
</feature>
<proteinExistence type="inferred from homology"/>
<dbReference type="Proteomes" id="UP001497480">
    <property type="component" value="Unassembled WGS sequence"/>
</dbReference>
<comment type="caution">
    <text evidence="4">The sequence shown here is derived from an EMBL/GenBank/DDBJ whole genome shotgun (WGS) entry which is preliminary data.</text>
</comment>
<evidence type="ECO:0000313" key="4">
    <source>
        <dbReference type="EMBL" id="CAL0305508.1"/>
    </source>
</evidence>
<reference evidence="4 5" key="1">
    <citation type="submission" date="2024-03" db="EMBL/GenBank/DDBJ databases">
        <authorList>
            <person name="Martinez-Hernandez J."/>
        </authorList>
    </citation>
    <scope>NUCLEOTIDE SEQUENCE [LARGE SCALE GENOMIC DNA]</scope>
</reference>
<gene>
    <name evidence="4" type="ORF">LLUT_LOCUS6568</name>
</gene>
<dbReference type="InterPro" id="IPR016162">
    <property type="entry name" value="Ald_DH_N"/>
</dbReference>
<accession>A0AAV1W8P6</accession>
<dbReference type="PANTHER" id="PTHR43570">
    <property type="entry name" value="ALDEHYDE DEHYDROGENASE"/>
    <property type="match status" value="1"/>
</dbReference>
<dbReference type="GO" id="GO:0005737">
    <property type="term" value="C:cytoplasm"/>
    <property type="evidence" value="ECO:0007669"/>
    <property type="project" value="TreeGrafter"/>
</dbReference>
<keyword evidence="2" id="KW-0560">Oxidoreductase</keyword>
<dbReference type="Gene3D" id="3.40.605.10">
    <property type="entry name" value="Aldehyde Dehydrogenase, Chain A, domain 1"/>
    <property type="match status" value="1"/>
</dbReference>
<evidence type="ECO:0000256" key="1">
    <source>
        <dbReference type="ARBA" id="ARBA00009986"/>
    </source>
</evidence>
<dbReference type="InterPro" id="IPR012394">
    <property type="entry name" value="Aldehyde_DH_NAD(P)"/>
</dbReference>
<organism evidence="4 5">
    <name type="scientific">Lupinus luteus</name>
    <name type="common">European yellow lupine</name>
    <dbReference type="NCBI Taxonomy" id="3873"/>
    <lineage>
        <taxon>Eukaryota</taxon>
        <taxon>Viridiplantae</taxon>
        <taxon>Streptophyta</taxon>
        <taxon>Embryophyta</taxon>
        <taxon>Tracheophyta</taxon>
        <taxon>Spermatophyta</taxon>
        <taxon>Magnoliopsida</taxon>
        <taxon>eudicotyledons</taxon>
        <taxon>Gunneridae</taxon>
        <taxon>Pentapetalae</taxon>
        <taxon>rosids</taxon>
        <taxon>fabids</taxon>
        <taxon>Fabales</taxon>
        <taxon>Fabaceae</taxon>
        <taxon>Papilionoideae</taxon>
        <taxon>50 kb inversion clade</taxon>
        <taxon>genistoids sensu lato</taxon>
        <taxon>core genistoids</taxon>
        <taxon>Genisteae</taxon>
        <taxon>Lupinus</taxon>
    </lineage>
</organism>
<name>A0AAV1W8P6_LUPLU</name>
<comment type="similarity">
    <text evidence="1">Belongs to the aldehyde dehydrogenase family.</text>
</comment>